<dbReference type="EMBL" id="CP134188">
    <property type="protein sequence ID" value="WPB03863.1"/>
    <property type="molecule type" value="Genomic_DNA"/>
</dbReference>
<dbReference type="RefSeq" id="XP_065459136.1">
    <property type="nucleotide sequence ID" value="XM_065603064.1"/>
</dbReference>
<dbReference type="GeneID" id="90644475"/>
<dbReference type="InterPro" id="IPR001841">
    <property type="entry name" value="Znf_RING"/>
</dbReference>
<evidence type="ECO:0000313" key="6">
    <source>
        <dbReference type="EMBL" id="WPB03863.1"/>
    </source>
</evidence>
<evidence type="ECO:0000256" key="2">
    <source>
        <dbReference type="ARBA" id="ARBA00022771"/>
    </source>
</evidence>
<dbReference type="InterPro" id="IPR018957">
    <property type="entry name" value="Znf_C3HC4_RING-type"/>
</dbReference>
<dbReference type="InterPro" id="IPR047126">
    <property type="entry name" value="RNF141-like"/>
</dbReference>
<dbReference type="PROSITE" id="PS50089">
    <property type="entry name" value="ZF_RING_2"/>
    <property type="match status" value="1"/>
</dbReference>
<organism evidence="6 7">
    <name type="scientific">Cercospora beticola</name>
    <name type="common">Sugarbeet leaf spot fungus</name>
    <dbReference type="NCBI Taxonomy" id="122368"/>
    <lineage>
        <taxon>Eukaryota</taxon>
        <taxon>Fungi</taxon>
        <taxon>Dikarya</taxon>
        <taxon>Ascomycota</taxon>
        <taxon>Pezizomycotina</taxon>
        <taxon>Dothideomycetes</taxon>
        <taxon>Dothideomycetidae</taxon>
        <taxon>Mycosphaerellales</taxon>
        <taxon>Mycosphaerellaceae</taxon>
        <taxon>Cercospora</taxon>
    </lineage>
</organism>
<evidence type="ECO:0000256" key="3">
    <source>
        <dbReference type="ARBA" id="ARBA00022833"/>
    </source>
</evidence>
<gene>
    <name evidence="6" type="ORF">RHO25_008507</name>
</gene>
<keyword evidence="7" id="KW-1185">Reference proteome</keyword>
<evidence type="ECO:0000259" key="5">
    <source>
        <dbReference type="PROSITE" id="PS50089"/>
    </source>
</evidence>
<keyword evidence="1" id="KW-0479">Metal-binding</keyword>
<dbReference type="InterPro" id="IPR013083">
    <property type="entry name" value="Znf_RING/FYVE/PHD"/>
</dbReference>
<protein>
    <recommendedName>
        <fullName evidence="5">RING-type domain-containing protein</fullName>
    </recommendedName>
</protein>
<dbReference type="InterPro" id="IPR017907">
    <property type="entry name" value="Znf_RING_CS"/>
</dbReference>
<evidence type="ECO:0000313" key="7">
    <source>
        <dbReference type="Proteomes" id="UP001302367"/>
    </source>
</evidence>
<sequence>MNNLEELAPRDPSQEESELSAVYARETMTTLAQFLATGLKPVAQVPQEDCSCAICLDDSIDVETPCKHGFCRRCITRHLEENNQFCPICRAPLCEPPPPATSVHEWDQIWELAISYSADQNTRAEATTTDPYSIAIEFLRSRQAHTTDGILRLIRQRNGQNYTIPIAGRGVIPPIDRLRGPIRALAALIRARAQLSGGRAWNERQVAEWDEIIAHIEVVVMNHEQQRYVTVSDVSTNLMRELHREWRKAHGRRAVLPDFLTPELDQLSIAVLDLVAYLAYKEAKAQARVDSQQSCSLM</sequence>
<keyword evidence="2 4" id="KW-0863">Zinc-finger</keyword>
<evidence type="ECO:0000256" key="4">
    <source>
        <dbReference type="PROSITE-ProRule" id="PRU00175"/>
    </source>
</evidence>
<name>A0ABZ0NW75_CERBT</name>
<keyword evidence="3" id="KW-0862">Zinc</keyword>
<dbReference type="SMART" id="SM00184">
    <property type="entry name" value="RING"/>
    <property type="match status" value="1"/>
</dbReference>
<reference evidence="6 7" key="1">
    <citation type="submission" date="2023-09" db="EMBL/GenBank/DDBJ databases">
        <title>Complete-Gapless Cercospora beticola genome.</title>
        <authorList>
            <person name="Wyatt N.A."/>
            <person name="Spanner R.E."/>
            <person name="Bolton M.D."/>
        </authorList>
    </citation>
    <scope>NUCLEOTIDE SEQUENCE [LARGE SCALE GENOMIC DNA]</scope>
    <source>
        <strain evidence="6">Cb09-40</strain>
    </source>
</reference>
<dbReference type="PROSITE" id="PS00518">
    <property type="entry name" value="ZF_RING_1"/>
    <property type="match status" value="1"/>
</dbReference>
<evidence type="ECO:0000256" key="1">
    <source>
        <dbReference type="ARBA" id="ARBA00022723"/>
    </source>
</evidence>
<proteinExistence type="predicted"/>
<accession>A0ABZ0NW75</accession>
<dbReference type="PANTHER" id="PTHR12109">
    <property type="entry name" value="RING FINGER PROTEIN 141-RELATED"/>
    <property type="match status" value="1"/>
</dbReference>
<dbReference type="SUPFAM" id="SSF57850">
    <property type="entry name" value="RING/U-box"/>
    <property type="match status" value="1"/>
</dbReference>
<dbReference type="Gene3D" id="3.30.40.10">
    <property type="entry name" value="Zinc/RING finger domain, C3HC4 (zinc finger)"/>
    <property type="match status" value="1"/>
</dbReference>
<feature type="domain" description="RING-type" evidence="5">
    <location>
        <begin position="52"/>
        <end position="90"/>
    </location>
</feature>
<dbReference type="Pfam" id="PF00097">
    <property type="entry name" value="zf-C3HC4"/>
    <property type="match status" value="1"/>
</dbReference>
<dbReference type="Proteomes" id="UP001302367">
    <property type="component" value="Chromosome 5"/>
</dbReference>